<dbReference type="InterPro" id="IPR057230">
    <property type="entry name" value="DUF7908"/>
</dbReference>
<keyword evidence="1" id="KW-0732">Signal</keyword>
<keyword evidence="4" id="KW-1185">Reference proteome</keyword>
<feature type="chain" id="PRO_5042292723" description="DUF7908 domain-containing protein" evidence="1">
    <location>
        <begin position="20"/>
        <end position="300"/>
    </location>
</feature>
<dbReference type="EMBL" id="JAQOWY010000094">
    <property type="protein sequence ID" value="KAK1851526.1"/>
    <property type="molecule type" value="Genomic_DNA"/>
</dbReference>
<organism evidence="3 4">
    <name type="scientific">Colletotrichum chrysophilum</name>
    <dbReference type="NCBI Taxonomy" id="1836956"/>
    <lineage>
        <taxon>Eukaryota</taxon>
        <taxon>Fungi</taxon>
        <taxon>Dikarya</taxon>
        <taxon>Ascomycota</taxon>
        <taxon>Pezizomycotina</taxon>
        <taxon>Sordariomycetes</taxon>
        <taxon>Hypocreomycetidae</taxon>
        <taxon>Glomerellales</taxon>
        <taxon>Glomerellaceae</taxon>
        <taxon>Colletotrichum</taxon>
        <taxon>Colletotrichum gloeosporioides species complex</taxon>
    </lineage>
</organism>
<dbReference type="Proteomes" id="UP001243330">
    <property type="component" value="Unassembled WGS sequence"/>
</dbReference>
<feature type="signal peptide" evidence="1">
    <location>
        <begin position="1"/>
        <end position="19"/>
    </location>
</feature>
<dbReference type="Pfam" id="PF25485">
    <property type="entry name" value="DUF7908"/>
    <property type="match status" value="1"/>
</dbReference>
<comment type="caution">
    <text evidence="3">The sequence shown here is derived from an EMBL/GenBank/DDBJ whole genome shotgun (WGS) entry which is preliminary data.</text>
</comment>
<proteinExistence type="predicted"/>
<protein>
    <recommendedName>
        <fullName evidence="2">DUF7908 domain-containing protein</fullName>
    </recommendedName>
</protein>
<evidence type="ECO:0000259" key="2">
    <source>
        <dbReference type="Pfam" id="PF25485"/>
    </source>
</evidence>
<sequence>MARLLRVAAILGVVATVGAAPPANDVERLWCFTYLSTYLEPVSFGTTIIPGNSTASPAQSSLYSAPMTVSASTVASTGSEILATSAESEGTSSALLTSALIPGSSIPTESIQTSASISVTAAGGTSFSNVPSTTVASSGVSGSFAITTSPPVPTTSVIPGDRVIFLIAPAPPERTKRIRKRDLGGFISTGLDENPPTCDLASVFILSDAQELFIGGIPLYYDVGDSFRQLRSTVSPPAGAVTRGFTTVNGLLVFRNPALPNGEASFCQDATSGQVYIVFTSGPSGCVLVNIVTYGDKLSH</sequence>
<name>A0AAD9ANG7_9PEZI</name>
<accession>A0AAD9ANG7</accession>
<dbReference type="AlphaFoldDB" id="A0AAD9ANG7"/>
<reference evidence="3" key="1">
    <citation type="submission" date="2023-01" db="EMBL/GenBank/DDBJ databases">
        <title>Colletotrichum chrysophilum M932 genome sequence.</title>
        <authorList>
            <person name="Baroncelli R."/>
        </authorList>
    </citation>
    <scope>NUCLEOTIDE SEQUENCE</scope>
    <source>
        <strain evidence="3">M932</strain>
    </source>
</reference>
<evidence type="ECO:0000313" key="4">
    <source>
        <dbReference type="Proteomes" id="UP001243330"/>
    </source>
</evidence>
<gene>
    <name evidence="3" type="ORF">CCHR01_05812</name>
</gene>
<evidence type="ECO:0000313" key="3">
    <source>
        <dbReference type="EMBL" id="KAK1851526.1"/>
    </source>
</evidence>
<feature type="domain" description="DUF7908" evidence="2">
    <location>
        <begin position="163"/>
        <end position="294"/>
    </location>
</feature>
<evidence type="ECO:0000256" key="1">
    <source>
        <dbReference type="SAM" id="SignalP"/>
    </source>
</evidence>